<name>A0A6A5H1F6_CAERE</name>
<dbReference type="PANTHER" id="PTHR22899">
    <property type="entry name" value="CYCLIN-RELATED F-BOX FAMILY"/>
    <property type="match status" value="1"/>
</dbReference>
<dbReference type="InterPro" id="IPR001810">
    <property type="entry name" value="F-box_dom"/>
</dbReference>
<dbReference type="Pfam" id="PF00646">
    <property type="entry name" value="F-box"/>
    <property type="match status" value="1"/>
</dbReference>
<organism evidence="2 3">
    <name type="scientific">Caenorhabditis remanei</name>
    <name type="common">Caenorhabditis vulgaris</name>
    <dbReference type="NCBI Taxonomy" id="31234"/>
    <lineage>
        <taxon>Eukaryota</taxon>
        <taxon>Metazoa</taxon>
        <taxon>Ecdysozoa</taxon>
        <taxon>Nematoda</taxon>
        <taxon>Chromadorea</taxon>
        <taxon>Rhabditida</taxon>
        <taxon>Rhabditina</taxon>
        <taxon>Rhabditomorpha</taxon>
        <taxon>Rhabditoidea</taxon>
        <taxon>Rhabditidae</taxon>
        <taxon>Peloderinae</taxon>
        <taxon>Caenorhabditis</taxon>
    </lineage>
</organism>
<dbReference type="PANTHER" id="PTHR22899:SF0">
    <property type="entry name" value="F-BOX ASSOCIATED DOMAIN-CONTAINING PROTEIN-RELATED"/>
    <property type="match status" value="1"/>
</dbReference>
<reference evidence="2 3" key="1">
    <citation type="submission" date="2019-12" db="EMBL/GenBank/DDBJ databases">
        <title>Chromosome-level assembly of the Caenorhabditis remanei genome.</title>
        <authorList>
            <person name="Teterina A.A."/>
            <person name="Willis J.H."/>
            <person name="Phillips P.C."/>
        </authorList>
    </citation>
    <scope>NUCLEOTIDE SEQUENCE [LARGE SCALE GENOMIC DNA]</scope>
    <source>
        <strain evidence="2 3">PX506</strain>
        <tissue evidence="2">Whole organism</tissue>
    </source>
</reference>
<dbReference type="CTD" id="9810566"/>
<comment type="caution">
    <text evidence="2">The sequence shown here is derived from an EMBL/GenBank/DDBJ whole genome shotgun (WGS) entry which is preliminary data.</text>
</comment>
<gene>
    <name evidence="2" type="ORF">GCK72_008539</name>
</gene>
<dbReference type="GeneID" id="9810566"/>
<evidence type="ECO:0000313" key="3">
    <source>
        <dbReference type="Proteomes" id="UP000483820"/>
    </source>
</evidence>
<sequence length="354" mass="41337">MEPTVPLFRLPENVIVHVLQNMNFNELFVFSLVSTKSKNLVISLRLKASDVNMFISHEICVEVEMGENEEPIFVLKFYSDRNARNELQSIDKTLPVDAFLPAENETVQLSTPYNIIDWVNHIIESLESPSKKRIQSTTPFNFSNWLNHIRTVFCYTKPLNVHFFEECERFEVKSLKNTIGNVNYLSVSSEATDVYNKKVLKHFNTPNELSLDRNPFDEACDVQKFFIQNFELFDFEDVYSLDDILLINSEQVDLWHPISQKQFNQFIKHWIRGSNPRLQNMSVSIDITDSLSREMLLKGIKYVDVPEEDQLEICRKHRIDSDNLVKIKRKDGTPAVIAINEREAILNVHFIVLY</sequence>
<accession>A0A6A5H1F6</accession>
<dbReference type="RefSeq" id="XP_003093237.2">
    <property type="nucleotide sequence ID" value="XM_003093189.2"/>
</dbReference>
<proteinExistence type="predicted"/>
<dbReference type="PROSITE" id="PS50181">
    <property type="entry name" value="FBOX"/>
    <property type="match status" value="1"/>
</dbReference>
<dbReference type="Proteomes" id="UP000483820">
    <property type="component" value="Chromosome III"/>
</dbReference>
<feature type="domain" description="F-box" evidence="1">
    <location>
        <begin position="4"/>
        <end position="41"/>
    </location>
</feature>
<dbReference type="InterPro" id="IPR012885">
    <property type="entry name" value="F-box_Sdz-33"/>
</dbReference>
<dbReference type="InterPro" id="IPR053222">
    <property type="entry name" value="Zygotic_Embryogenesis-Asso"/>
</dbReference>
<dbReference type="Pfam" id="PF07735">
    <property type="entry name" value="FBA_2"/>
    <property type="match status" value="1"/>
</dbReference>
<dbReference type="AlphaFoldDB" id="A0A6A5H1F6"/>
<dbReference type="KEGG" id="crq:GCK72_008539"/>
<evidence type="ECO:0000313" key="2">
    <source>
        <dbReference type="EMBL" id="KAF1760292.1"/>
    </source>
</evidence>
<evidence type="ECO:0000259" key="1">
    <source>
        <dbReference type="PROSITE" id="PS50181"/>
    </source>
</evidence>
<dbReference type="EMBL" id="WUAV01000003">
    <property type="protein sequence ID" value="KAF1760292.1"/>
    <property type="molecule type" value="Genomic_DNA"/>
</dbReference>
<protein>
    <recommendedName>
        <fullName evidence="1">F-box domain-containing protein</fullName>
    </recommendedName>
</protein>